<dbReference type="Pfam" id="PF00351">
    <property type="entry name" value="Biopterin_H"/>
    <property type="match status" value="1"/>
</dbReference>
<evidence type="ECO:0000313" key="9">
    <source>
        <dbReference type="EMBL" id="ABG60266.1"/>
    </source>
</evidence>
<evidence type="ECO:0000256" key="7">
    <source>
        <dbReference type="PIRSR" id="PIRSR601273-2"/>
    </source>
</evidence>
<dbReference type="GO" id="GO:0004505">
    <property type="term" value="F:phenylalanine 4-monooxygenase activity"/>
    <property type="evidence" value="ECO:0007669"/>
    <property type="project" value="UniProtKB-EC"/>
</dbReference>
<dbReference type="CDD" id="cd00361">
    <property type="entry name" value="arom_aa_hydroxylase"/>
    <property type="match status" value="1"/>
</dbReference>
<dbReference type="NCBIfam" id="NF008877">
    <property type="entry name" value="PRK11913.1-2"/>
    <property type="match status" value="1"/>
</dbReference>
<proteinExistence type="inferred from homology"/>
<gene>
    <name evidence="9" type="primary">phhA</name>
    <name evidence="9" type="ordered locus">CHU_3025</name>
</gene>
<evidence type="ECO:0000313" key="10">
    <source>
        <dbReference type="Proteomes" id="UP000001822"/>
    </source>
</evidence>
<evidence type="ECO:0000256" key="1">
    <source>
        <dbReference type="ARBA" id="ARBA00001954"/>
    </source>
</evidence>
<keyword evidence="3 7" id="KW-0479">Metal-binding</keyword>
<keyword evidence="10" id="KW-1185">Reference proteome</keyword>
<comment type="cofactor">
    <cofactor evidence="1 7">
        <name>Fe(2+)</name>
        <dbReference type="ChEBI" id="CHEBI:29033"/>
    </cofactor>
</comment>
<dbReference type="SUPFAM" id="SSF56534">
    <property type="entry name" value="Aromatic aminoacid monoxygenases, catalytic and oligomerization domains"/>
    <property type="match status" value="1"/>
</dbReference>
<dbReference type="InterPro" id="IPR001273">
    <property type="entry name" value="ArAA_hydroxylase"/>
</dbReference>
<dbReference type="Proteomes" id="UP000001822">
    <property type="component" value="Chromosome"/>
</dbReference>
<feature type="binding site" evidence="7">
    <location>
        <position position="118"/>
    </location>
    <ligand>
        <name>Fe cation</name>
        <dbReference type="ChEBI" id="CHEBI:24875"/>
    </ligand>
</feature>
<dbReference type="AlphaFoldDB" id="A0A6N4SUU9"/>
<dbReference type="PANTHER" id="PTHR11473:SF24">
    <property type="entry name" value="PHENYLALANINE-4-HYDROXYLASE"/>
    <property type="match status" value="1"/>
</dbReference>
<accession>A0A6N4SUU9</accession>
<sequence length="246" mass="28742">MEANKYYSMDQIHNYTEEENKIWATAYSRILNFLGDVADESVMIGIRTIGLPGDRVPNVEEINEHLAKHTDWRIVPLEDMVDDTQFISMLADKLYPCRTWVRSIDQVDKMEDEYDIFHDVFGHTSLLYIPTYCLYLEQLGELALTYINDPKAILYLKRVYWHTIQYGLIEANKSLRIYGAHMITSRNEASYALNAGVPKYDHNVSIIMDTPYVKNHFQEKYFVISSYEQLLASMDTIKSELANRLK</sequence>
<dbReference type="EMBL" id="CP000383">
    <property type="protein sequence ID" value="ABG60266.1"/>
    <property type="molecule type" value="Genomic_DNA"/>
</dbReference>
<dbReference type="InterPro" id="IPR036951">
    <property type="entry name" value="ArAA_hydroxylase_sf"/>
</dbReference>
<dbReference type="KEGG" id="chu:CHU_3025"/>
<evidence type="ECO:0000259" key="8">
    <source>
        <dbReference type="PROSITE" id="PS51410"/>
    </source>
</evidence>
<dbReference type="InterPro" id="IPR019774">
    <property type="entry name" value="Aromatic-AA_hydroxylase_C"/>
</dbReference>
<evidence type="ECO:0000256" key="4">
    <source>
        <dbReference type="ARBA" id="ARBA00023002"/>
    </source>
</evidence>
<keyword evidence="4 9" id="KW-0560">Oxidoreductase</keyword>
<dbReference type="PRINTS" id="PR00372">
    <property type="entry name" value="FYWHYDRXLASE"/>
</dbReference>
<evidence type="ECO:0000256" key="2">
    <source>
        <dbReference type="ARBA" id="ARBA00009712"/>
    </source>
</evidence>
<evidence type="ECO:0000256" key="6">
    <source>
        <dbReference type="ARBA" id="ARBA00023033"/>
    </source>
</evidence>
<reference evidence="9 10" key="1">
    <citation type="journal article" date="2007" name="Appl. Environ. Microbiol.">
        <title>Genome sequence of the cellulolytic gliding bacterium Cytophaga hutchinsonii.</title>
        <authorList>
            <person name="Xie G."/>
            <person name="Bruce D.C."/>
            <person name="Challacombe J.F."/>
            <person name="Chertkov O."/>
            <person name="Detter J.C."/>
            <person name="Gilna P."/>
            <person name="Han C.S."/>
            <person name="Lucas S."/>
            <person name="Misra M."/>
            <person name="Myers G.L."/>
            <person name="Richardson P."/>
            <person name="Tapia R."/>
            <person name="Thayer N."/>
            <person name="Thompson L.S."/>
            <person name="Brettin T.S."/>
            <person name="Henrissat B."/>
            <person name="Wilson D.B."/>
            <person name="McBride M.J."/>
        </authorList>
    </citation>
    <scope>NUCLEOTIDE SEQUENCE [LARGE SCALE GENOMIC DNA]</scope>
    <source>
        <strain evidence="10">ATCC 33406 / DSM 1761 / CIP 103989 / NBRC 15051 / NCIMB 9469 / D465</strain>
    </source>
</reference>
<protein>
    <submittedName>
        <fullName evidence="9">Phenylalanine 4-hydroxylase</fullName>
        <ecNumber evidence="9">1.14.16.1</ecNumber>
    </submittedName>
</protein>
<dbReference type="PANTHER" id="PTHR11473">
    <property type="entry name" value="AROMATIC AMINO ACID HYDROXYLASE"/>
    <property type="match status" value="1"/>
</dbReference>
<name>A0A6N4SUU9_CYTH3</name>
<dbReference type="EC" id="1.14.16.1" evidence="9"/>
<dbReference type="PROSITE" id="PS51410">
    <property type="entry name" value="BH4_AAA_HYDROXYL_2"/>
    <property type="match status" value="1"/>
</dbReference>
<evidence type="ECO:0000256" key="5">
    <source>
        <dbReference type="ARBA" id="ARBA00023004"/>
    </source>
</evidence>
<keyword evidence="5 7" id="KW-0408">Iron</keyword>
<comment type="similarity">
    <text evidence="2">Belongs to the biopterin-dependent aromatic amino acid hydroxylase family.</text>
</comment>
<evidence type="ECO:0000256" key="3">
    <source>
        <dbReference type="ARBA" id="ARBA00022723"/>
    </source>
</evidence>
<feature type="binding site" evidence="7">
    <location>
        <position position="123"/>
    </location>
    <ligand>
        <name>Fe cation</name>
        <dbReference type="ChEBI" id="CHEBI:24875"/>
    </ligand>
</feature>
<dbReference type="Gene3D" id="1.10.800.10">
    <property type="entry name" value="Aromatic amino acid hydroxylase"/>
    <property type="match status" value="1"/>
</dbReference>
<dbReference type="GO" id="GO:0005506">
    <property type="term" value="F:iron ion binding"/>
    <property type="evidence" value="ECO:0007669"/>
    <property type="project" value="InterPro"/>
</dbReference>
<dbReference type="InterPro" id="IPR036329">
    <property type="entry name" value="Aro-AA_hydroxylase_C_sf"/>
</dbReference>
<keyword evidence="6" id="KW-0503">Monooxygenase</keyword>
<feature type="domain" description="Biopterin-dependent aromatic amino acid hydroxylase family profile" evidence="8">
    <location>
        <begin position="1"/>
        <end position="246"/>
    </location>
</feature>
<organism evidence="9 10">
    <name type="scientific">Cytophaga hutchinsonii (strain ATCC 33406 / DSM 1761 / CIP 103989 / NBRC 15051 / NCIMB 9469 / D465)</name>
    <dbReference type="NCBI Taxonomy" id="269798"/>
    <lineage>
        <taxon>Bacteria</taxon>
        <taxon>Pseudomonadati</taxon>
        <taxon>Bacteroidota</taxon>
        <taxon>Cytophagia</taxon>
        <taxon>Cytophagales</taxon>
        <taxon>Cytophagaceae</taxon>
        <taxon>Cytophaga</taxon>
    </lineage>
</organism>